<evidence type="ECO:0000259" key="6">
    <source>
        <dbReference type="PROSITE" id="PS50112"/>
    </source>
</evidence>
<dbReference type="AlphaFoldDB" id="A0A0D3KA80"/>
<dbReference type="STRING" id="2903.R1F196"/>
<dbReference type="Pfam" id="PF00072">
    <property type="entry name" value="Response_reg"/>
    <property type="match status" value="1"/>
</dbReference>
<dbReference type="SUPFAM" id="SSF55785">
    <property type="entry name" value="PYP-like sensor domain (PAS domain)"/>
    <property type="match status" value="1"/>
</dbReference>
<reference evidence="7" key="2">
    <citation type="submission" date="2024-10" db="UniProtKB">
        <authorList>
            <consortium name="EnsemblProtists"/>
        </authorList>
    </citation>
    <scope>IDENTIFICATION</scope>
</reference>
<reference evidence="8" key="1">
    <citation type="journal article" date="2013" name="Nature">
        <title>Pan genome of the phytoplankton Emiliania underpins its global distribution.</title>
        <authorList>
            <person name="Read B.A."/>
            <person name="Kegel J."/>
            <person name="Klute M.J."/>
            <person name="Kuo A."/>
            <person name="Lefebvre S.C."/>
            <person name="Maumus F."/>
            <person name="Mayer C."/>
            <person name="Miller J."/>
            <person name="Monier A."/>
            <person name="Salamov A."/>
            <person name="Young J."/>
            <person name="Aguilar M."/>
            <person name="Claverie J.M."/>
            <person name="Frickenhaus S."/>
            <person name="Gonzalez K."/>
            <person name="Herman E.K."/>
            <person name="Lin Y.C."/>
            <person name="Napier J."/>
            <person name="Ogata H."/>
            <person name="Sarno A.F."/>
            <person name="Shmutz J."/>
            <person name="Schroeder D."/>
            <person name="de Vargas C."/>
            <person name="Verret F."/>
            <person name="von Dassow P."/>
            <person name="Valentin K."/>
            <person name="Van de Peer Y."/>
            <person name="Wheeler G."/>
            <person name="Dacks J.B."/>
            <person name="Delwiche C.F."/>
            <person name="Dyhrman S.T."/>
            <person name="Glockner G."/>
            <person name="John U."/>
            <person name="Richards T."/>
            <person name="Worden A.Z."/>
            <person name="Zhang X."/>
            <person name="Grigoriev I.V."/>
            <person name="Allen A.E."/>
            <person name="Bidle K."/>
            <person name="Borodovsky M."/>
            <person name="Bowler C."/>
            <person name="Brownlee C."/>
            <person name="Cock J.M."/>
            <person name="Elias M."/>
            <person name="Gladyshev V.N."/>
            <person name="Groth M."/>
            <person name="Guda C."/>
            <person name="Hadaegh A."/>
            <person name="Iglesias-Rodriguez M.D."/>
            <person name="Jenkins J."/>
            <person name="Jones B.M."/>
            <person name="Lawson T."/>
            <person name="Leese F."/>
            <person name="Lindquist E."/>
            <person name="Lobanov A."/>
            <person name="Lomsadze A."/>
            <person name="Malik S.B."/>
            <person name="Marsh M.E."/>
            <person name="Mackinder L."/>
            <person name="Mock T."/>
            <person name="Mueller-Roeber B."/>
            <person name="Pagarete A."/>
            <person name="Parker M."/>
            <person name="Probert I."/>
            <person name="Quesneville H."/>
            <person name="Raines C."/>
            <person name="Rensing S.A."/>
            <person name="Riano-Pachon D.M."/>
            <person name="Richier S."/>
            <person name="Rokitta S."/>
            <person name="Shiraiwa Y."/>
            <person name="Soanes D.M."/>
            <person name="van der Giezen M."/>
            <person name="Wahlund T.M."/>
            <person name="Williams B."/>
            <person name="Wilson W."/>
            <person name="Wolfe G."/>
            <person name="Wurch L.L."/>
        </authorList>
    </citation>
    <scope>NUCLEOTIDE SEQUENCE</scope>
</reference>
<organism evidence="7 8">
    <name type="scientific">Emiliania huxleyi (strain CCMP1516)</name>
    <dbReference type="NCBI Taxonomy" id="280463"/>
    <lineage>
        <taxon>Eukaryota</taxon>
        <taxon>Haptista</taxon>
        <taxon>Haptophyta</taxon>
        <taxon>Prymnesiophyceae</taxon>
        <taxon>Isochrysidales</taxon>
        <taxon>Noelaerhabdaceae</taxon>
        <taxon>Emiliania</taxon>
    </lineage>
</organism>
<dbReference type="RefSeq" id="XP_005785094.1">
    <property type="nucleotide sequence ID" value="XM_005785037.1"/>
</dbReference>
<evidence type="ECO:0000256" key="4">
    <source>
        <dbReference type="SAM" id="MobiDB-lite"/>
    </source>
</evidence>
<dbReference type="Gene3D" id="3.40.50.2300">
    <property type="match status" value="1"/>
</dbReference>
<keyword evidence="8" id="KW-1185">Reference proteome</keyword>
<dbReference type="HOGENOM" id="CLU_596475_0_0_1"/>
<evidence type="ECO:0000256" key="2">
    <source>
        <dbReference type="PROSITE-ProRule" id="PRU00169"/>
    </source>
</evidence>
<name>A0A0D3KA80_EMIH1</name>
<dbReference type="InterPro" id="IPR000014">
    <property type="entry name" value="PAS"/>
</dbReference>
<feature type="compositionally biased region" description="Low complexity" evidence="4">
    <location>
        <begin position="400"/>
        <end position="424"/>
    </location>
</feature>
<evidence type="ECO:0000256" key="3">
    <source>
        <dbReference type="SAM" id="Coils"/>
    </source>
</evidence>
<dbReference type="Pfam" id="PF08447">
    <property type="entry name" value="PAS_3"/>
    <property type="match status" value="1"/>
</dbReference>
<feature type="domain" description="PAS" evidence="6">
    <location>
        <begin position="229"/>
        <end position="300"/>
    </location>
</feature>
<evidence type="ECO:0000313" key="7">
    <source>
        <dbReference type="EnsemblProtists" id="EOD32665"/>
    </source>
</evidence>
<evidence type="ECO:0000313" key="8">
    <source>
        <dbReference type="Proteomes" id="UP000013827"/>
    </source>
</evidence>
<dbReference type="InterPro" id="IPR013655">
    <property type="entry name" value="PAS_fold_3"/>
</dbReference>
<dbReference type="Gene3D" id="3.30.450.20">
    <property type="entry name" value="PAS domain"/>
    <property type="match status" value="1"/>
</dbReference>
<dbReference type="PROSITE" id="PS50112">
    <property type="entry name" value="PAS"/>
    <property type="match status" value="1"/>
</dbReference>
<dbReference type="PANTHER" id="PTHR43874">
    <property type="entry name" value="TWO-COMPONENT RESPONSE REGULATOR"/>
    <property type="match status" value="1"/>
</dbReference>
<dbReference type="CDD" id="cd00130">
    <property type="entry name" value="PAS"/>
    <property type="match status" value="1"/>
</dbReference>
<evidence type="ECO:0000259" key="5">
    <source>
        <dbReference type="PROSITE" id="PS50110"/>
    </source>
</evidence>
<keyword evidence="2" id="KW-0597">Phosphoprotein</keyword>
<dbReference type="InterPro" id="IPR035965">
    <property type="entry name" value="PAS-like_dom_sf"/>
</dbReference>
<feature type="coiled-coil region" evidence="3">
    <location>
        <begin position="170"/>
        <end position="208"/>
    </location>
</feature>
<dbReference type="InterPro" id="IPR045279">
    <property type="entry name" value="ARR-like"/>
</dbReference>
<dbReference type="SMART" id="SM00091">
    <property type="entry name" value="PAS"/>
    <property type="match status" value="1"/>
</dbReference>
<dbReference type="EnsemblProtists" id="EOD32665">
    <property type="protein sequence ID" value="EOD32665"/>
    <property type="gene ID" value="EMIHUDRAFT_557994"/>
</dbReference>
<feature type="modified residue" description="4-aspartylphosphate" evidence="2">
    <location>
        <position position="99"/>
    </location>
</feature>
<dbReference type="CDD" id="cd00156">
    <property type="entry name" value="REC"/>
    <property type="match status" value="1"/>
</dbReference>
<keyword evidence="1" id="KW-0902">Two-component regulatory system</keyword>
<protein>
    <submittedName>
        <fullName evidence="7">Uncharacterized protein</fullName>
    </submittedName>
</protein>
<dbReference type="InterPro" id="IPR001789">
    <property type="entry name" value="Sig_transdc_resp-reg_receiver"/>
</dbReference>
<dbReference type="Proteomes" id="UP000013827">
    <property type="component" value="Unassembled WGS sequence"/>
</dbReference>
<dbReference type="GO" id="GO:0009736">
    <property type="term" value="P:cytokinin-activated signaling pathway"/>
    <property type="evidence" value="ECO:0007669"/>
    <property type="project" value="InterPro"/>
</dbReference>
<dbReference type="eggNOG" id="KOG1601">
    <property type="taxonomic scope" value="Eukaryota"/>
</dbReference>
<dbReference type="KEGG" id="ehx:EMIHUDRAFT_557994"/>
<feature type="region of interest" description="Disordered" evidence="4">
    <location>
        <begin position="353"/>
        <end position="424"/>
    </location>
</feature>
<feature type="region of interest" description="Disordered" evidence="4">
    <location>
        <begin position="1"/>
        <end position="33"/>
    </location>
</feature>
<dbReference type="InterPro" id="IPR011006">
    <property type="entry name" value="CheY-like_superfamily"/>
</dbReference>
<dbReference type="SMART" id="SM00448">
    <property type="entry name" value="REC"/>
    <property type="match status" value="1"/>
</dbReference>
<proteinExistence type="predicted"/>
<accession>A0A0D3KA80</accession>
<feature type="domain" description="Response regulatory" evidence="5">
    <location>
        <begin position="43"/>
        <end position="166"/>
    </location>
</feature>
<dbReference type="SUPFAM" id="SSF52172">
    <property type="entry name" value="CheY-like"/>
    <property type="match status" value="1"/>
</dbReference>
<feature type="compositionally biased region" description="Low complexity" evidence="4">
    <location>
        <begin position="372"/>
        <end position="392"/>
    </location>
</feature>
<evidence type="ECO:0000256" key="1">
    <source>
        <dbReference type="ARBA" id="ARBA00023012"/>
    </source>
</evidence>
<dbReference type="NCBIfam" id="TIGR00229">
    <property type="entry name" value="sensory_box"/>
    <property type="match status" value="1"/>
</dbReference>
<dbReference type="PROSITE" id="PS50110">
    <property type="entry name" value="RESPONSE_REGULATORY"/>
    <property type="match status" value="1"/>
</dbReference>
<dbReference type="GeneID" id="17277911"/>
<dbReference type="GO" id="GO:0000160">
    <property type="term" value="P:phosphorelay signal transduction system"/>
    <property type="evidence" value="ECO:0007669"/>
    <property type="project" value="UniProtKB-KW"/>
</dbReference>
<sequence>MHAPDPPAPEAATATAHPPESPPSRSALPPAEEDTAGGFERLRILVVEDEDFAARVVQALCEKCSYEVTIARSAEAALDFLAADAARPATEQFNLILVDIVMAPGRMSGKELLLALRVERVERCVVMMSAIHQRAMVEECIRSGAESYLVKPIRLEDVARLWQVVMRHHFAALSRRQARQQAEMERLRAETLAERERVRRERLELEQKVLLDRQRERMQQQMMRMLRSQMRQYWQLAQTCNDLILHASRQGVFLYMSHKCKRLLGYAPTELSSSRDTIGTVHPDDLAELRALVARAEAREETPLVAEGEKLTLRVRAKDGAFVPLRFPMYPVAEPGEVRSVIGALPRLHSLAGKSRPRAPLTDESQSEDGEAPVSLSSSQSEASLSSSHPAESPSPPSLPARSEWALAQGGPQAGPGQEQRSASLSRLLAAAFSTISEELGAASARVGRAAAQVRGALS</sequence>
<dbReference type="PANTHER" id="PTHR43874:SF7">
    <property type="entry name" value="TWO-COMPONENT RESPONSE REGULATOR ARR10"/>
    <property type="match status" value="1"/>
</dbReference>
<dbReference type="PaxDb" id="2903-EOD32665"/>
<keyword evidence="3" id="KW-0175">Coiled coil</keyword>